<evidence type="ECO:0000256" key="1">
    <source>
        <dbReference type="ARBA" id="ARBA00022679"/>
    </source>
</evidence>
<dbReference type="SUPFAM" id="SSF53901">
    <property type="entry name" value="Thiolase-like"/>
    <property type="match status" value="2"/>
</dbReference>
<evidence type="ECO:0000256" key="2">
    <source>
        <dbReference type="ARBA" id="ARBA00023315"/>
    </source>
</evidence>
<dbReference type="InterPro" id="IPR013751">
    <property type="entry name" value="ACP_syn_III_N"/>
</dbReference>
<dbReference type="InterPro" id="IPR013747">
    <property type="entry name" value="ACP_syn_III_C"/>
</dbReference>
<dbReference type="Proteomes" id="UP000886162">
    <property type="component" value="Unassembled WGS sequence"/>
</dbReference>
<protein>
    <recommendedName>
        <fullName evidence="6">3-oxoacyl-ACP synthase</fullName>
    </recommendedName>
</protein>
<dbReference type="PANTHER" id="PTHR34069:SF2">
    <property type="entry name" value="BETA-KETOACYL-[ACYL-CARRIER-PROTEIN] SYNTHASE III"/>
    <property type="match status" value="1"/>
</dbReference>
<dbReference type="InterPro" id="IPR016039">
    <property type="entry name" value="Thiolase-like"/>
</dbReference>
<sequence length="386" mass="41501">MLKKSMMAKHKPQGIKGDRAVFITGTGHYLPGKPVETAMLAEQWPEIPINTAMRYFGVEHRHLVIDPRTGERGTIEVHGTEVPLGTTEMAAQAAMRAMASAGVSVEEVDLVITNSTTPDAALPPVTLLLQRRLGLGAVQMIDLRGGCAAGIQALTIAAMMVRGALAETVLVAGSECTSPFYFRKLQMVAQDASMNDVLNGLLFADGAGAIVVQDASVAHPEAECRLSVGFTGTRSCFPEEKVGFELYPKPGGGVETHHDHRAIRRTLPRVVARAYEELVRYGTVSPGEYDLVIVPQVNRSMIEMVTGRGNEMNDRLFYIGHETGNVPAAAMMMALDMARRRGCLPPRGSIGVLSVETTSWMFAVAELSVGADCLLKSQISTPEVLA</sequence>
<evidence type="ECO:0008006" key="6">
    <source>
        <dbReference type="Google" id="ProtNLM"/>
    </source>
</evidence>
<dbReference type="GO" id="GO:0004315">
    <property type="term" value="F:3-oxoacyl-[acyl-carrier-protein] synthase activity"/>
    <property type="evidence" value="ECO:0007669"/>
    <property type="project" value="InterPro"/>
</dbReference>
<dbReference type="GO" id="GO:0044550">
    <property type="term" value="P:secondary metabolite biosynthetic process"/>
    <property type="evidence" value="ECO:0007669"/>
    <property type="project" value="TreeGrafter"/>
</dbReference>
<feature type="domain" description="Beta-ketoacyl-[acyl-carrier-protein] synthase III N-terminal" evidence="4">
    <location>
        <begin position="141"/>
        <end position="215"/>
    </location>
</feature>
<evidence type="ECO:0000259" key="4">
    <source>
        <dbReference type="Pfam" id="PF08545"/>
    </source>
</evidence>
<dbReference type="PANTHER" id="PTHR34069">
    <property type="entry name" value="3-OXOACYL-[ACYL-CARRIER-PROTEIN] SYNTHASE 3"/>
    <property type="match status" value="1"/>
</dbReference>
<dbReference type="AlphaFoldDB" id="A0A831PPC2"/>
<comment type="caution">
    <text evidence="5">The sequence shown here is derived from an EMBL/GenBank/DDBJ whole genome shotgun (WGS) entry which is preliminary data.</text>
</comment>
<accession>A0A831PPC2</accession>
<keyword evidence="1" id="KW-0808">Transferase</keyword>
<feature type="domain" description="Beta-ketoacyl-[acyl-carrier-protein] synthase III C-terminal" evidence="3">
    <location>
        <begin position="284"/>
        <end position="346"/>
    </location>
</feature>
<dbReference type="EMBL" id="DSDO01000363">
    <property type="protein sequence ID" value="HDR47105.1"/>
    <property type="molecule type" value="Genomic_DNA"/>
</dbReference>
<evidence type="ECO:0000313" key="5">
    <source>
        <dbReference type="EMBL" id="HDR47105.1"/>
    </source>
</evidence>
<reference evidence="5" key="1">
    <citation type="journal article" date="2020" name="mSystems">
        <title>Genome- and Community-Level Interaction Insights into Carbon Utilization and Element Cycling Functions of Hydrothermarchaeota in Hydrothermal Sediment.</title>
        <authorList>
            <person name="Zhou Z."/>
            <person name="Liu Y."/>
            <person name="Xu W."/>
            <person name="Pan J."/>
            <person name="Luo Z.H."/>
            <person name="Li M."/>
        </authorList>
    </citation>
    <scope>NUCLEOTIDE SEQUENCE [LARGE SCALE GENOMIC DNA]</scope>
    <source>
        <strain evidence="5">SpSt-1220</strain>
    </source>
</reference>
<dbReference type="GO" id="GO:0006633">
    <property type="term" value="P:fatty acid biosynthetic process"/>
    <property type="evidence" value="ECO:0007669"/>
    <property type="project" value="InterPro"/>
</dbReference>
<proteinExistence type="predicted"/>
<dbReference type="Pfam" id="PF08541">
    <property type="entry name" value="ACP_syn_III_C"/>
    <property type="match status" value="1"/>
</dbReference>
<name>A0A831PPC2_9BACT</name>
<dbReference type="Gene3D" id="3.40.47.10">
    <property type="match status" value="2"/>
</dbReference>
<gene>
    <name evidence="5" type="ORF">ENN94_05320</name>
</gene>
<keyword evidence="2" id="KW-0012">Acyltransferase</keyword>
<dbReference type="Pfam" id="PF08545">
    <property type="entry name" value="ACP_syn_III"/>
    <property type="match status" value="1"/>
</dbReference>
<organism evidence="5">
    <name type="scientific">Geoalkalibacter subterraneus</name>
    <dbReference type="NCBI Taxonomy" id="483547"/>
    <lineage>
        <taxon>Bacteria</taxon>
        <taxon>Pseudomonadati</taxon>
        <taxon>Thermodesulfobacteriota</taxon>
        <taxon>Desulfuromonadia</taxon>
        <taxon>Desulfuromonadales</taxon>
        <taxon>Geoalkalibacteraceae</taxon>
        <taxon>Geoalkalibacter</taxon>
    </lineage>
</organism>
<evidence type="ECO:0000259" key="3">
    <source>
        <dbReference type="Pfam" id="PF08541"/>
    </source>
</evidence>